<feature type="transmembrane region" description="Helical" evidence="1">
    <location>
        <begin position="60"/>
        <end position="81"/>
    </location>
</feature>
<name>A0AAN7YQX1_9PEZI</name>
<protein>
    <recommendedName>
        <fullName evidence="2">DUF7704 domain-containing protein</fullName>
    </recommendedName>
</protein>
<dbReference type="EMBL" id="JAVRRL010000043">
    <property type="protein sequence ID" value="KAK5111041.1"/>
    <property type="molecule type" value="Genomic_DNA"/>
</dbReference>
<accession>A0AAN7YQX1</accession>
<feature type="transmembrane region" description="Helical" evidence="1">
    <location>
        <begin position="88"/>
        <end position="107"/>
    </location>
</feature>
<feature type="transmembrane region" description="Helical" evidence="1">
    <location>
        <begin position="7"/>
        <end position="26"/>
    </location>
</feature>
<keyword evidence="1" id="KW-0472">Membrane</keyword>
<dbReference type="InterPro" id="IPR056121">
    <property type="entry name" value="DUF7704"/>
</dbReference>
<comment type="caution">
    <text evidence="3">The sequence shown here is derived from an EMBL/GenBank/DDBJ whole genome shotgun (WGS) entry which is preliminary data.</text>
</comment>
<feature type="transmembrane region" description="Helical" evidence="1">
    <location>
        <begin position="127"/>
        <end position="146"/>
    </location>
</feature>
<evidence type="ECO:0000259" key="2">
    <source>
        <dbReference type="Pfam" id="PF24803"/>
    </source>
</evidence>
<dbReference type="Proteomes" id="UP001310890">
    <property type="component" value="Unassembled WGS sequence"/>
</dbReference>
<dbReference type="PANTHER" id="PTHR37019">
    <property type="entry name" value="CHROMOSOME 1, WHOLE GENOME SHOTGUN SEQUENCE"/>
    <property type="match status" value="1"/>
</dbReference>
<proteinExistence type="predicted"/>
<evidence type="ECO:0000256" key="1">
    <source>
        <dbReference type="SAM" id="Phobius"/>
    </source>
</evidence>
<dbReference type="Pfam" id="PF24803">
    <property type="entry name" value="DUF7704"/>
    <property type="match status" value="1"/>
</dbReference>
<feature type="domain" description="DUF7704" evidence="2">
    <location>
        <begin position="3"/>
        <end position="147"/>
    </location>
</feature>
<sequence length="151" mass="17006">MARSLTLWPRTLFGIIEPGLLCWAYYTLLLDPKKFYLDHYPVAGPLSITQAPTFAPQSEILVLLLGNVYLLLALLALVCVWTPCRPVAIRYLLVVALADLGHIYAFYRVWGGTFWDFGQWNDLMWGNVGVSVFLHVNRLATVMGVFGSERG</sequence>
<dbReference type="PANTHER" id="PTHR37019:SF2">
    <property type="entry name" value="EXPERA DOMAIN-CONTAINING PROTEIN"/>
    <property type="match status" value="1"/>
</dbReference>
<organism evidence="3 4">
    <name type="scientific">Meristemomyces frigidus</name>
    <dbReference type="NCBI Taxonomy" id="1508187"/>
    <lineage>
        <taxon>Eukaryota</taxon>
        <taxon>Fungi</taxon>
        <taxon>Dikarya</taxon>
        <taxon>Ascomycota</taxon>
        <taxon>Pezizomycotina</taxon>
        <taxon>Dothideomycetes</taxon>
        <taxon>Dothideomycetidae</taxon>
        <taxon>Mycosphaerellales</taxon>
        <taxon>Teratosphaeriaceae</taxon>
        <taxon>Meristemomyces</taxon>
    </lineage>
</organism>
<keyword evidence="1" id="KW-0812">Transmembrane</keyword>
<keyword evidence="1" id="KW-1133">Transmembrane helix</keyword>
<evidence type="ECO:0000313" key="4">
    <source>
        <dbReference type="Proteomes" id="UP001310890"/>
    </source>
</evidence>
<evidence type="ECO:0000313" key="3">
    <source>
        <dbReference type="EMBL" id="KAK5111041.1"/>
    </source>
</evidence>
<dbReference type="AlphaFoldDB" id="A0AAN7YQX1"/>
<reference evidence="3" key="1">
    <citation type="submission" date="2023-08" db="EMBL/GenBank/DDBJ databases">
        <title>Black Yeasts Isolated from many extreme environments.</title>
        <authorList>
            <person name="Coleine C."/>
            <person name="Stajich J.E."/>
            <person name="Selbmann L."/>
        </authorList>
    </citation>
    <scope>NUCLEOTIDE SEQUENCE</scope>
    <source>
        <strain evidence="3">CCFEE 5401</strain>
    </source>
</reference>
<gene>
    <name evidence="3" type="ORF">LTR62_005416</name>
</gene>